<dbReference type="Proteomes" id="UP000190274">
    <property type="component" value="Chromosome D"/>
</dbReference>
<dbReference type="STRING" id="1266660.A0A1G4J6Z4"/>
<dbReference type="GO" id="GO:0050262">
    <property type="term" value="F:ribosylnicotinamide kinase activity"/>
    <property type="evidence" value="ECO:0007669"/>
    <property type="project" value="EnsemblFungi"/>
</dbReference>
<dbReference type="InterPro" id="IPR027417">
    <property type="entry name" value="P-loop_NTPase"/>
</dbReference>
<dbReference type="SUPFAM" id="SSF52540">
    <property type="entry name" value="P-loop containing nucleoside triphosphate hydrolases"/>
    <property type="match status" value="1"/>
</dbReference>
<evidence type="ECO:0000313" key="1">
    <source>
        <dbReference type="EMBL" id="SCU85513.1"/>
    </source>
</evidence>
<dbReference type="Gene3D" id="3.40.50.300">
    <property type="entry name" value="P-loop containing nucleotide triphosphate hydrolases"/>
    <property type="match status" value="1"/>
</dbReference>
<keyword evidence="2" id="KW-1185">Reference proteome</keyword>
<accession>A0A1G4J6Z4</accession>
<dbReference type="GO" id="GO:0034355">
    <property type="term" value="P:NAD+ biosynthetic process via the salvage pathway"/>
    <property type="evidence" value="ECO:0007669"/>
    <property type="project" value="EnsemblFungi"/>
</dbReference>
<name>A0A1G4J6Z4_9SACH</name>
<dbReference type="CDD" id="cd02024">
    <property type="entry name" value="NRK1"/>
    <property type="match status" value="1"/>
</dbReference>
<dbReference type="EMBL" id="LT598454">
    <property type="protein sequence ID" value="SCU85513.1"/>
    <property type="molecule type" value="Genomic_DNA"/>
</dbReference>
<dbReference type="GO" id="GO:0046495">
    <property type="term" value="P:nicotinamide riboside metabolic process"/>
    <property type="evidence" value="ECO:0007669"/>
    <property type="project" value="EnsemblFungi"/>
</dbReference>
<evidence type="ECO:0000313" key="2">
    <source>
        <dbReference type="Proteomes" id="UP000190274"/>
    </source>
</evidence>
<gene>
    <name evidence="1" type="ORF">LADA_0D07976G</name>
</gene>
<sequence length="239" mass="27203">MTPKVLLIGISGCSSSGKTTLAKLTANLIPSAVLLHEDDFFKHDDEIPFDETYQVSNWDSPDALDLPLFSKELDYIKKTGQISVDLIHNNNHENSESVVLSTKVEQEIRRKFDAQFLDSNIKVVVVDGFMMFNDPALADKFDIKVLFRAPYSTLKKRRAARSGYQTLESFWIDPPFYFDKFVYKSYSESHSRLFVNGDVEGDIKEDSGIYDFMNDDGTEVSEALSWLCDLIVKLGKMPR</sequence>
<dbReference type="AlphaFoldDB" id="A0A1G4J6Z4"/>
<protein>
    <submittedName>
        <fullName evidence="1">LADA_0D07976g1_1</fullName>
    </submittedName>
</protein>
<reference evidence="1 2" key="1">
    <citation type="submission" date="2016-03" db="EMBL/GenBank/DDBJ databases">
        <authorList>
            <person name="Devillers H."/>
        </authorList>
    </citation>
    <scope>NUCLEOTIDE SEQUENCE [LARGE SCALE GENOMIC DNA]</scope>
    <source>
        <strain evidence="1">CBS 10888</strain>
    </source>
</reference>
<dbReference type="OrthoDB" id="10041966at2759"/>
<organism evidence="1 2">
    <name type="scientific">Lachancea dasiensis</name>
    <dbReference type="NCBI Taxonomy" id="1072105"/>
    <lineage>
        <taxon>Eukaryota</taxon>
        <taxon>Fungi</taxon>
        <taxon>Dikarya</taxon>
        <taxon>Ascomycota</taxon>
        <taxon>Saccharomycotina</taxon>
        <taxon>Saccharomycetes</taxon>
        <taxon>Saccharomycetales</taxon>
        <taxon>Saccharomycetaceae</taxon>
        <taxon>Lachancea</taxon>
    </lineage>
</organism>
<proteinExistence type="predicted"/>
<dbReference type="PANTHER" id="PTHR10285">
    <property type="entry name" value="URIDINE KINASE"/>
    <property type="match status" value="1"/>
</dbReference>